<evidence type="ECO:0000256" key="8">
    <source>
        <dbReference type="ARBA" id="ARBA00023212"/>
    </source>
</evidence>
<keyword evidence="6 9" id="KW-0863">Zinc-finger</keyword>
<dbReference type="Gene3D" id="1.10.533.10">
    <property type="entry name" value="Death Domain, Fas"/>
    <property type="match status" value="2"/>
</dbReference>
<feature type="region of interest" description="Disordered" evidence="10">
    <location>
        <begin position="705"/>
        <end position="789"/>
    </location>
</feature>
<evidence type="ECO:0000256" key="7">
    <source>
        <dbReference type="ARBA" id="ARBA00022833"/>
    </source>
</evidence>
<dbReference type="SMART" id="SM00551">
    <property type="entry name" value="ZnF_TAZ"/>
    <property type="match status" value="1"/>
</dbReference>
<dbReference type="InterPro" id="IPR011029">
    <property type="entry name" value="DEATH-like_dom_sf"/>
</dbReference>
<evidence type="ECO:0000256" key="6">
    <source>
        <dbReference type="ARBA" id="ARBA00022771"/>
    </source>
</evidence>
<evidence type="ECO:0000256" key="4">
    <source>
        <dbReference type="ARBA" id="ARBA00022723"/>
    </source>
</evidence>
<dbReference type="Gene3D" id="3.80.10.10">
    <property type="entry name" value="Ribonuclease Inhibitor"/>
    <property type="match status" value="2"/>
</dbReference>
<feature type="compositionally biased region" description="Polar residues" evidence="10">
    <location>
        <begin position="705"/>
        <end position="717"/>
    </location>
</feature>
<dbReference type="PANTHER" id="PTHR24107:SF2">
    <property type="entry name" value="NLR FAMILY CARD DOMAIN CONTAINING 3"/>
    <property type="match status" value="1"/>
</dbReference>
<dbReference type="SUPFAM" id="SSF47986">
    <property type="entry name" value="DEATH domain"/>
    <property type="match status" value="2"/>
</dbReference>
<dbReference type="InterPro" id="IPR043145">
    <property type="entry name" value="Znf_ZZ_sf"/>
</dbReference>
<feature type="compositionally biased region" description="Basic and acidic residues" evidence="10">
    <location>
        <begin position="270"/>
        <end position="281"/>
    </location>
</feature>
<dbReference type="PROSITE" id="PS51450">
    <property type="entry name" value="LRR"/>
    <property type="match status" value="2"/>
</dbReference>
<dbReference type="PROSITE" id="PS50134">
    <property type="entry name" value="ZF_TAZ"/>
    <property type="match status" value="1"/>
</dbReference>
<protein>
    <submittedName>
        <fullName evidence="14">Uncharacterized protein LOC118408373</fullName>
    </submittedName>
</protein>
<comment type="subcellular location">
    <subcellularLocation>
        <location evidence="1">Cytoplasm</location>
        <location evidence="1">Cytoskeleton</location>
    </subcellularLocation>
</comment>
<evidence type="ECO:0000256" key="10">
    <source>
        <dbReference type="SAM" id="MobiDB-lite"/>
    </source>
</evidence>
<dbReference type="SMART" id="SM00365">
    <property type="entry name" value="LRR_SD22"/>
    <property type="match status" value="6"/>
</dbReference>
<dbReference type="InterPro" id="IPR032675">
    <property type="entry name" value="LRR_dom_sf"/>
</dbReference>
<dbReference type="SUPFAM" id="SSF57933">
    <property type="entry name" value="TAZ domain"/>
    <property type="match status" value="1"/>
</dbReference>
<dbReference type="InterPro" id="IPR000488">
    <property type="entry name" value="Death_dom"/>
</dbReference>
<dbReference type="Gene3D" id="3.30.60.90">
    <property type="match status" value="1"/>
</dbReference>
<dbReference type="GO" id="GO:0005856">
    <property type="term" value="C:cytoskeleton"/>
    <property type="evidence" value="ECO:0007669"/>
    <property type="project" value="UniProtKB-SubCell"/>
</dbReference>
<keyword evidence="13" id="KW-1185">Reference proteome</keyword>
<dbReference type="CDD" id="cd01670">
    <property type="entry name" value="Death"/>
    <property type="match status" value="2"/>
</dbReference>
<proteinExistence type="predicted"/>
<gene>
    <name evidence="14" type="primary">LOC118408373</name>
</gene>
<dbReference type="Pfam" id="PF02135">
    <property type="entry name" value="zf-TAZ"/>
    <property type="match status" value="1"/>
</dbReference>
<evidence type="ECO:0000259" key="12">
    <source>
        <dbReference type="PROSITE" id="PS50134"/>
    </source>
</evidence>
<feature type="region of interest" description="Disordered" evidence="10">
    <location>
        <begin position="78"/>
        <end position="138"/>
    </location>
</feature>
<dbReference type="GO" id="GO:0008270">
    <property type="term" value="F:zinc ion binding"/>
    <property type="evidence" value="ECO:0007669"/>
    <property type="project" value="UniProtKB-KW"/>
</dbReference>
<dbReference type="SUPFAM" id="SSF52047">
    <property type="entry name" value="RNI-like"/>
    <property type="match status" value="2"/>
</dbReference>
<keyword evidence="8" id="KW-0206">Cytoskeleton</keyword>
<evidence type="ECO:0000256" key="3">
    <source>
        <dbReference type="ARBA" id="ARBA00022614"/>
    </source>
</evidence>
<organism evidence="13 14">
    <name type="scientific">Branchiostoma floridae</name>
    <name type="common">Florida lancelet</name>
    <name type="synonym">Amphioxus</name>
    <dbReference type="NCBI Taxonomy" id="7739"/>
    <lineage>
        <taxon>Eukaryota</taxon>
        <taxon>Metazoa</taxon>
        <taxon>Chordata</taxon>
        <taxon>Cephalochordata</taxon>
        <taxon>Leptocardii</taxon>
        <taxon>Amphioxiformes</taxon>
        <taxon>Branchiostomatidae</taxon>
        <taxon>Branchiostoma</taxon>
    </lineage>
</organism>
<keyword evidence="7 9" id="KW-0862">Zinc</keyword>
<dbReference type="OrthoDB" id="120976at2759"/>
<dbReference type="InterPro" id="IPR035898">
    <property type="entry name" value="TAZ_dom_sf"/>
</dbReference>
<dbReference type="Proteomes" id="UP000001554">
    <property type="component" value="Unplaced"/>
</dbReference>
<evidence type="ECO:0000313" key="14">
    <source>
        <dbReference type="RefSeq" id="XP_035665030.1"/>
    </source>
</evidence>
<feature type="domain" description="TAZ-type" evidence="12">
    <location>
        <begin position="563"/>
        <end position="644"/>
    </location>
</feature>
<dbReference type="PANTHER" id="PTHR24107">
    <property type="entry name" value="YNEIN REGULATORY COMPLEX SUBUNIT 5"/>
    <property type="match status" value="1"/>
</dbReference>
<evidence type="ECO:0000256" key="1">
    <source>
        <dbReference type="ARBA" id="ARBA00004245"/>
    </source>
</evidence>
<feature type="region of interest" description="Disordered" evidence="10">
    <location>
        <begin position="453"/>
        <end position="481"/>
    </location>
</feature>
<accession>A0A9J7HV78</accession>
<sequence length="1785" mass="197153">MMRCFERFEAALRKAELGCVLCHLDFSDIGCYDTFWRGYGDGSLSDTLTQELITDDMRAAEGGADLYIHVRVLDFATEDGDFPSQDPSGTAGRGPPHPGPSREHSGQGPPAPGSNNHGDDTSPGYHGDGTGGQQVSGGDDVIQVKQEPAEQVPSCCMMGTVKSEMDTDEPEVKVESELDRQFAAIADHLGSMWERLASSLGFNTDYIRDLTARLPPSLRPHQLICDWMERNVGDVTLEQLVQALRDAGIHEVADAAASGQLFVTGEHCGAAKEKPDDDRDVTSPGPKPASSSSSEEESDNRNAKRDDDDERDLPDSASSDSEGDEHLVPEGKPFSDKYEQSDASVSSISAVYSSSGEEEPEFEVDPDFDDQLMLIANKLEDNWTWLALQLGFSSTDVGRISRSYPPNRQAKQCLGEWVQREQWGATLATLSMGLRTAGLHQIADEVETGSLFQKDVDDGSRGSKGKGRDDKVDGSSLDGDTNYALVTRSTSEVPENENLGPIAATMTCTSCKQTMNPEYSYICSGGKNCNLCVVCYKKKGHSHEMQWGLPSDVDTLEPTISKEEAEREANQRCMQTLIHACQCQDADCSQPNCSSMKSVAQHYKSCMRKTDGGCPICKQLIALCCYHAKRCQEQTCPAPYCLDIKLMLLSRSATIDIDESATKENMDTLLMTTPTGKVMHSTTLTTTARLSPQAGALANTVQVRNAPTSPGLTSTVSPIPVPRPNYFHTAGEESSNNRSPDDTDSETSGSKSGGSHGNEEGGAILGEDESTSENTASDSRTVRPSMYPTGEDALAWNDCIQDFFKTDEDTTRSIQESWPSNLLVKHLIRDRFLHIYLCEYWKEYQNCPDTLSEFVDFVAKACSRQLCSPINVSEEEFGTAFKSLCLVLGKTAYENESTNKQCLVHQSQLEWNDIHQSSLGLLQPASQGNDNTGSFQFVHDSIRQFLIAKWVVHMVTTNTEGEQQLRDFVKKSAALPLSCYFVAHLLGQSDSHRDHLLQFVNLLMQSDAELGAFDHMLHVVATTVESQQVDLLTSAVKSLFPEETLDLLSLPEISFHGLHSLTNFMSKSGAIRDIKLPSELKYKHLLKMYPFSKSKSAKSVSHYQQIRCLSCLPLFQTESRHAESLYFKRTDESLVVDHIQKYLLHCPLLAALTVQMKGVDINGLSKMAPYFLFAPFLSTLTLHNTKFSSSSLEDVKRNAQLVSARCLALCRDLNILNLTYFHIIDLPPLPNLEEIDLSHNSISDEVVSGLAEGFGSCQNLKKVNLSHNRLSGRGDFLPPLPNLEEIDLSHNAISDEAAPGLAECLGSCKKLKKVNLSHNKLSDRGDFLPPLPNLEEIDLSHNAISDEAAPGLPECLGSCKKLKKVNLSHNKLSDRGDFLPSLPNLEEIDLSYNSINDEAVPGLAAGLASCPNMRTVNLSDNNISNKGALMLLLEQLEQLQVDIRNNNDIFNDLWSLLTRRTDASQVTKLDLIQNESSWQDVSLPVTAVHLLLQFLPQLPNLQELALCVSCQGEEEAEHINQLYGVRHVLKKLKLMDWSLDNMIRLSTQMFQHLPLLEEIDLSRNAISDEAVPGLGKGLGSCQNLKKVNLRFNKLSDRGDVLPPLPNLEEIDLSDNAISDRAVPGLAEGLGSCQNLKNVDLSYNKLSDVRELTAAFIKLPVLTRVDIDYNLIRDESLPAIAAWLKVTTDVEIVDLEGNMFSAEGVRDFVRTMKGKAYRWGKLLYDGSQADVGGAVESGGEDERREEQQWGRLRKETEWMINVKFRQQTVRINHRGPRSNNPHSMSP</sequence>
<dbReference type="InterPro" id="IPR000197">
    <property type="entry name" value="Znf_TAZ"/>
</dbReference>
<keyword evidence="5" id="KW-0677">Repeat</keyword>
<dbReference type="InterPro" id="IPR003591">
    <property type="entry name" value="Leu-rich_rpt_typical-subtyp"/>
</dbReference>
<reference evidence="14" key="1">
    <citation type="submission" date="2025-08" db="UniProtKB">
        <authorList>
            <consortium name="RefSeq"/>
        </authorList>
    </citation>
    <scope>IDENTIFICATION</scope>
    <source>
        <strain evidence="14">S238N-H82</strain>
        <tissue evidence="14">Testes</tissue>
    </source>
</reference>
<dbReference type="SMART" id="SM00367">
    <property type="entry name" value="LRR_CC"/>
    <property type="match status" value="6"/>
</dbReference>
<dbReference type="KEGG" id="bfo:118408373"/>
<feature type="domain" description="Death" evidence="11">
    <location>
        <begin position="368"/>
        <end position="450"/>
    </location>
</feature>
<dbReference type="SUPFAM" id="SSF57850">
    <property type="entry name" value="RING/U-box"/>
    <property type="match status" value="1"/>
</dbReference>
<dbReference type="Pfam" id="PF12799">
    <property type="entry name" value="LRR_4"/>
    <property type="match status" value="1"/>
</dbReference>
<feature type="region of interest" description="Disordered" evidence="10">
    <location>
        <begin position="270"/>
        <end position="342"/>
    </location>
</feature>
<dbReference type="Gene3D" id="1.20.1020.10">
    <property type="entry name" value="TAZ domain"/>
    <property type="match status" value="1"/>
</dbReference>
<dbReference type="InterPro" id="IPR001611">
    <property type="entry name" value="Leu-rich_rpt"/>
</dbReference>
<feature type="domain" description="Death" evidence="11">
    <location>
        <begin position="178"/>
        <end position="260"/>
    </location>
</feature>
<dbReference type="InterPro" id="IPR025875">
    <property type="entry name" value="Leu-rich_rpt_4"/>
</dbReference>
<dbReference type="InterPro" id="IPR052410">
    <property type="entry name" value="DRC5"/>
</dbReference>
<feature type="compositionally biased region" description="Basic and acidic residues" evidence="10">
    <location>
        <begin position="454"/>
        <end position="473"/>
    </location>
</feature>
<dbReference type="PROSITE" id="PS50017">
    <property type="entry name" value="DEATH_DOMAIN"/>
    <property type="match status" value="2"/>
</dbReference>
<evidence type="ECO:0000256" key="5">
    <source>
        <dbReference type="ARBA" id="ARBA00022737"/>
    </source>
</evidence>
<dbReference type="SMART" id="SM00369">
    <property type="entry name" value="LRR_TYP"/>
    <property type="match status" value="6"/>
</dbReference>
<dbReference type="SMART" id="SM00368">
    <property type="entry name" value="LRR_RI"/>
    <property type="match status" value="8"/>
</dbReference>
<evidence type="ECO:0000256" key="9">
    <source>
        <dbReference type="PROSITE-ProRule" id="PRU00203"/>
    </source>
</evidence>
<dbReference type="SMART" id="SM00005">
    <property type="entry name" value="DEATH"/>
    <property type="match status" value="2"/>
</dbReference>
<evidence type="ECO:0000256" key="2">
    <source>
        <dbReference type="ARBA" id="ARBA00022490"/>
    </source>
</evidence>
<keyword evidence="4 9" id="KW-0479">Metal-binding</keyword>
<dbReference type="GO" id="GO:0007165">
    <property type="term" value="P:signal transduction"/>
    <property type="evidence" value="ECO:0007669"/>
    <property type="project" value="InterPro"/>
</dbReference>
<keyword evidence="2" id="KW-0963">Cytoplasm</keyword>
<name>A0A9J7HV78_BRAFL</name>
<feature type="compositionally biased region" description="Basic and acidic residues" evidence="10">
    <location>
        <begin position="324"/>
        <end position="340"/>
    </location>
</feature>
<dbReference type="GeneID" id="118408373"/>
<evidence type="ECO:0000259" key="11">
    <source>
        <dbReference type="PROSITE" id="PS50017"/>
    </source>
</evidence>
<feature type="compositionally biased region" description="Gly residues" evidence="10">
    <location>
        <begin position="126"/>
        <end position="135"/>
    </location>
</feature>
<dbReference type="InterPro" id="IPR006553">
    <property type="entry name" value="Leu-rich_rpt_Cys-con_subtyp"/>
</dbReference>
<dbReference type="Pfam" id="PF13516">
    <property type="entry name" value="LRR_6"/>
    <property type="match status" value="9"/>
</dbReference>
<feature type="zinc finger region" description="TAZ-type" evidence="9">
    <location>
        <begin position="563"/>
        <end position="644"/>
    </location>
</feature>
<dbReference type="RefSeq" id="XP_035665030.1">
    <property type="nucleotide sequence ID" value="XM_035809137.1"/>
</dbReference>
<keyword evidence="3" id="KW-0433">Leucine-rich repeat</keyword>
<evidence type="ECO:0000313" key="13">
    <source>
        <dbReference type="Proteomes" id="UP000001554"/>
    </source>
</evidence>
<dbReference type="Pfam" id="PF00531">
    <property type="entry name" value="Death"/>
    <property type="match status" value="2"/>
</dbReference>